<name>V6TNE1_GIAIN</name>
<dbReference type="Proteomes" id="UP000018040">
    <property type="component" value="Unassembled WGS sequence"/>
</dbReference>
<dbReference type="AlphaFoldDB" id="V6TNE1"/>
<reference evidence="3" key="1">
    <citation type="submission" date="2012-02" db="EMBL/GenBank/DDBJ databases">
        <title>Genome sequencing of Giardia lamblia Genotypes A2 and B isolates (DH and GS) and comparative analysis with the genomes of Genotypes A1 and E (WB and Pig).</title>
        <authorList>
            <person name="Adam R."/>
            <person name="Dahlstrom E."/>
            <person name="Martens C."/>
            <person name="Bruno D."/>
            <person name="Barbian K."/>
            <person name="Porcella S.F."/>
            <person name="Nash T."/>
        </authorList>
    </citation>
    <scope>NUCLEOTIDE SEQUENCE</scope>
    <source>
        <strain evidence="3">GS</strain>
    </source>
</reference>
<evidence type="ECO:0000256" key="1">
    <source>
        <dbReference type="SAM" id="MobiDB-lite"/>
    </source>
</evidence>
<feature type="region of interest" description="Disordered" evidence="1">
    <location>
        <begin position="251"/>
        <end position="285"/>
    </location>
</feature>
<dbReference type="EMBL" id="AHHH01000312">
    <property type="protein sequence ID" value="ESU40134.1"/>
    <property type="molecule type" value="Genomic_DNA"/>
</dbReference>
<reference evidence="2 3" key="2">
    <citation type="journal article" date="2013" name="Genome Biol. Evol.">
        <title>Genome sequencing of Giardia lamblia genotypes A2 and B isolates (DH and GS) and comparative analysis with the genomes of genotypes A1 and E (WB and Pig).</title>
        <authorList>
            <person name="Adam R.D."/>
            <person name="Dahlstrom E.W."/>
            <person name="Martens C.A."/>
            <person name="Bruno D.P."/>
            <person name="Barbian K.D."/>
            <person name="Ricklefs S.M."/>
            <person name="Hernandez M.M."/>
            <person name="Narla N.P."/>
            <person name="Patel R.B."/>
            <person name="Porcella S.F."/>
            <person name="Nash T.E."/>
        </authorList>
    </citation>
    <scope>NUCLEOTIDE SEQUENCE [LARGE SCALE GENOMIC DNA]</scope>
    <source>
        <strain evidence="2 3">GS</strain>
    </source>
</reference>
<gene>
    <name evidence="2" type="ORF">GSB_155363</name>
</gene>
<feature type="compositionally biased region" description="Low complexity" evidence="1">
    <location>
        <begin position="110"/>
        <end position="141"/>
    </location>
</feature>
<feature type="compositionally biased region" description="Basic and acidic residues" evidence="1">
    <location>
        <begin position="262"/>
        <end position="278"/>
    </location>
</feature>
<proteinExistence type="predicted"/>
<accession>V6TNE1</accession>
<feature type="region of interest" description="Disordered" evidence="1">
    <location>
        <begin position="93"/>
        <end position="154"/>
    </location>
</feature>
<comment type="caution">
    <text evidence="2">The sequence shown here is derived from an EMBL/GenBank/DDBJ whole genome shotgun (WGS) entry which is preliminary data.</text>
</comment>
<protein>
    <submittedName>
        <fullName evidence="2">Uncharacterized protein</fullName>
    </submittedName>
</protein>
<organism evidence="2 3">
    <name type="scientific">Giardia intestinalis</name>
    <name type="common">Giardia lamblia</name>
    <dbReference type="NCBI Taxonomy" id="5741"/>
    <lineage>
        <taxon>Eukaryota</taxon>
        <taxon>Metamonada</taxon>
        <taxon>Diplomonadida</taxon>
        <taxon>Hexamitidae</taxon>
        <taxon>Giardiinae</taxon>
        <taxon>Giardia</taxon>
    </lineage>
</organism>
<sequence>MAFAAMYAMAKAARIESFSTSTWSSSRCRLDLGWRAVPQMIGSPVPVLLELLVVVVVHLAGLVTPRLWSCTVDGQVSGFWFWSEVAVRLTSSSGLSSLTGGGTGTRRSCRASWSWSMPSSGSSDRGPGPGPCGTRGTSPSSAPGRTRASPSPHAPVCRRPHIWRQYVAALSGNWCARRRLRYVCSPAGRPLHGQVPGSRAPVLALREAQTLRSPLWKKPGMSRPSPPSPREARRSATIAASAGLGGASVMAGRTLWSPPQGDLREGGVVHRRTTHSESRTSLGGRPWGPGIFRRALCPRDGPGAGFRGVAGACLSTCRSSPRGLRCPRGGGVDRAGVLAVSVTASEEPCVSTLWRAGARIRDPPSPPDMAIE</sequence>
<feature type="region of interest" description="Disordered" evidence="1">
    <location>
        <begin position="213"/>
        <end position="235"/>
    </location>
</feature>
<evidence type="ECO:0000313" key="3">
    <source>
        <dbReference type="Proteomes" id="UP000018040"/>
    </source>
</evidence>
<evidence type="ECO:0000313" key="2">
    <source>
        <dbReference type="EMBL" id="ESU40134.1"/>
    </source>
</evidence>